<sequence>MQNPFQNPLVPPRVQALLPRLVAVLAMAVLTGLAGCSTPAARVTVYDFGPGSTAPAMANRMAPLPTVLLAEVEAAAALDSSAVLYRLAYADAQQPRPYAQARWSMPPAQLLRQRLRETLGQRRSVLAPMDAVAPGTLTLRLELEEFSQLFNTAQSSAGLVRVRATLGRSGTPPKPVAQTSFVVQHPASTADAAGGVRALAQASDALIVQLDAWLQQAAAAEAPTP</sequence>
<evidence type="ECO:0000313" key="3">
    <source>
        <dbReference type="Proteomes" id="UP000260665"/>
    </source>
</evidence>
<proteinExistence type="predicted"/>
<evidence type="ECO:0000313" key="2">
    <source>
        <dbReference type="EMBL" id="RFO94840.1"/>
    </source>
</evidence>
<gene>
    <name evidence="2" type="ORF">DIC66_21465</name>
</gene>
<dbReference type="InterPro" id="IPR005586">
    <property type="entry name" value="ABC_trans_aux"/>
</dbReference>
<name>A0A3E1R808_9BURK</name>
<protein>
    <recommendedName>
        <fullName evidence="1">ABC-type transport auxiliary lipoprotein component domain-containing protein</fullName>
    </recommendedName>
</protein>
<reference evidence="2 3" key="1">
    <citation type="submission" date="2018-05" db="EMBL/GenBank/DDBJ databases">
        <title>Rhodoferax soyangensis sp.nov., isolated from an oligotrophic freshwater lake.</title>
        <authorList>
            <person name="Park M."/>
        </authorList>
    </citation>
    <scope>NUCLEOTIDE SEQUENCE [LARGE SCALE GENOMIC DNA]</scope>
    <source>
        <strain evidence="2 3">IMCC26218</strain>
    </source>
</reference>
<keyword evidence="3" id="KW-1185">Reference proteome</keyword>
<dbReference type="AlphaFoldDB" id="A0A3E1R808"/>
<feature type="domain" description="ABC-type transport auxiliary lipoprotein component" evidence="1">
    <location>
        <begin position="54"/>
        <end position="209"/>
    </location>
</feature>
<dbReference type="Gene3D" id="3.40.50.10610">
    <property type="entry name" value="ABC-type transport auxiliary lipoprotein component"/>
    <property type="match status" value="1"/>
</dbReference>
<accession>A0A3E1R808</accession>
<dbReference type="Proteomes" id="UP000260665">
    <property type="component" value="Unassembled WGS sequence"/>
</dbReference>
<dbReference type="OrthoDB" id="5568302at2"/>
<organism evidence="2 3">
    <name type="scientific">Rhodoferax lacus</name>
    <dbReference type="NCBI Taxonomy" id="2184758"/>
    <lineage>
        <taxon>Bacteria</taxon>
        <taxon>Pseudomonadati</taxon>
        <taxon>Pseudomonadota</taxon>
        <taxon>Betaproteobacteria</taxon>
        <taxon>Burkholderiales</taxon>
        <taxon>Comamonadaceae</taxon>
        <taxon>Rhodoferax</taxon>
    </lineage>
</organism>
<dbReference type="EMBL" id="QFZK01000029">
    <property type="protein sequence ID" value="RFO94840.1"/>
    <property type="molecule type" value="Genomic_DNA"/>
</dbReference>
<comment type="caution">
    <text evidence="2">The sequence shown here is derived from an EMBL/GenBank/DDBJ whole genome shotgun (WGS) entry which is preliminary data.</text>
</comment>
<dbReference type="RefSeq" id="WP_117180231.1">
    <property type="nucleotide sequence ID" value="NZ_QFZK01000029.1"/>
</dbReference>
<dbReference type="SUPFAM" id="SSF159594">
    <property type="entry name" value="XCC0632-like"/>
    <property type="match status" value="1"/>
</dbReference>
<dbReference type="Pfam" id="PF03886">
    <property type="entry name" value="ABC_trans_aux"/>
    <property type="match status" value="1"/>
</dbReference>
<evidence type="ECO:0000259" key="1">
    <source>
        <dbReference type="Pfam" id="PF03886"/>
    </source>
</evidence>